<accession>A0A511XF39</accession>
<comment type="caution">
    <text evidence="2">The sequence shown here is derived from an EMBL/GenBank/DDBJ whole genome shotgun (WGS) entry which is preliminary data.</text>
</comment>
<reference evidence="2 3" key="1">
    <citation type="submission" date="2019-07" db="EMBL/GenBank/DDBJ databases">
        <title>Whole genome shotgun sequence of Acetobacter nitrogenifigens NBRC 105050.</title>
        <authorList>
            <person name="Hosoyama A."/>
            <person name="Uohara A."/>
            <person name="Ohji S."/>
            <person name="Ichikawa N."/>
        </authorList>
    </citation>
    <scope>NUCLEOTIDE SEQUENCE [LARGE SCALE GENOMIC DNA]</scope>
    <source>
        <strain evidence="2 3">NBRC 105050</strain>
    </source>
</reference>
<gene>
    <name evidence="2" type="ORF">ANI02nite_34430</name>
</gene>
<keyword evidence="3" id="KW-1185">Reference proteome</keyword>
<organism evidence="2 3">
    <name type="scientific">Acetobacter nitrogenifigens DSM 23921 = NBRC 105050</name>
    <dbReference type="NCBI Taxonomy" id="1120919"/>
    <lineage>
        <taxon>Bacteria</taxon>
        <taxon>Pseudomonadati</taxon>
        <taxon>Pseudomonadota</taxon>
        <taxon>Alphaproteobacteria</taxon>
        <taxon>Acetobacterales</taxon>
        <taxon>Acetobacteraceae</taxon>
        <taxon>Acetobacter</taxon>
    </lineage>
</organism>
<dbReference type="AlphaFoldDB" id="A0A511XF39"/>
<feature type="compositionally biased region" description="Basic and acidic residues" evidence="1">
    <location>
        <begin position="51"/>
        <end position="61"/>
    </location>
</feature>
<dbReference type="Proteomes" id="UP000321635">
    <property type="component" value="Unassembled WGS sequence"/>
</dbReference>
<proteinExistence type="predicted"/>
<sequence length="61" mass="6998">MKDRKRPPERRAGVKGWVLPMLARCAACAWVRSRRYAPPLPPSRRPGRGKGLKEKGFQDVR</sequence>
<dbReference type="EMBL" id="BJYF01000044">
    <property type="protein sequence ID" value="GEN61559.1"/>
    <property type="molecule type" value="Genomic_DNA"/>
</dbReference>
<protein>
    <submittedName>
        <fullName evidence="2">Uncharacterized protein</fullName>
    </submittedName>
</protein>
<feature type="region of interest" description="Disordered" evidence="1">
    <location>
        <begin position="36"/>
        <end position="61"/>
    </location>
</feature>
<evidence type="ECO:0000313" key="2">
    <source>
        <dbReference type="EMBL" id="GEN61559.1"/>
    </source>
</evidence>
<name>A0A511XF39_9PROT</name>
<evidence type="ECO:0000256" key="1">
    <source>
        <dbReference type="SAM" id="MobiDB-lite"/>
    </source>
</evidence>
<evidence type="ECO:0000313" key="3">
    <source>
        <dbReference type="Proteomes" id="UP000321635"/>
    </source>
</evidence>